<protein>
    <submittedName>
        <fullName evidence="1">Uncharacterized protein</fullName>
    </submittedName>
</protein>
<name>A0A6H5I7S9_9HYME</name>
<organism evidence="1 2">
    <name type="scientific">Trichogramma brassicae</name>
    <dbReference type="NCBI Taxonomy" id="86971"/>
    <lineage>
        <taxon>Eukaryota</taxon>
        <taxon>Metazoa</taxon>
        <taxon>Ecdysozoa</taxon>
        <taxon>Arthropoda</taxon>
        <taxon>Hexapoda</taxon>
        <taxon>Insecta</taxon>
        <taxon>Pterygota</taxon>
        <taxon>Neoptera</taxon>
        <taxon>Endopterygota</taxon>
        <taxon>Hymenoptera</taxon>
        <taxon>Apocrita</taxon>
        <taxon>Proctotrupomorpha</taxon>
        <taxon>Chalcidoidea</taxon>
        <taxon>Trichogrammatidae</taxon>
        <taxon>Trichogramma</taxon>
    </lineage>
</organism>
<dbReference type="OrthoDB" id="7701117at2759"/>
<keyword evidence="2" id="KW-1185">Reference proteome</keyword>
<evidence type="ECO:0000313" key="2">
    <source>
        <dbReference type="Proteomes" id="UP000479190"/>
    </source>
</evidence>
<dbReference type="Proteomes" id="UP000479190">
    <property type="component" value="Unassembled WGS sequence"/>
</dbReference>
<proteinExistence type="predicted"/>
<sequence length="249" mass="27966">MTLRKRRDYPRTHGCHRRDQAQLDSIVAQVNAINLRCKKIEDLIADANKKTTDTRNALAATRAEIIQLKEYLLIQPSTEMCVYGLPLFLPHDTTEDLSNIFKSILNVLRADRCHQDVLRYKLIIKSGPASARRTDDDKPSKSARSTTFSFVAVLHAERVASSRHKAQAHTRPSETFRDCSGSCRARCRGRTLRADAAVRLQAVFARRGPVPSSKAGCPVYQEDGQLYARKTRDTEPIGIFTETDLASIV</sequence>
<evidence type="ECO:0000313" key="1">
    <source>
        <dbReference type="EMBL" id="CAB0034013.1"/>
    </source>
</evidence>
<dbReference type="EMBL" id="CADCXV010000730">
    <property type="protein sequence ID" value="CAB0034013.1"/>
    <property type="molecule type" value="Genomic_DNA"/>
</dbReference>
<accession>A0A6H5I7S9</accession>
<reference evidence="1 2" key="1">
    <citation type="submission" date="2020-02" db="EMBL/GenBank/DDBJ databases">
        <authorList>
            <person name="Ferguson B K."/>
        </authorList>
    </citation>
    <scope>NUCLEOTIDE SEQUENCE [LARGE SCALE GENOMIC DNA]</scope>
</reference>
<gene>
    <name evidence="1" type="ORF">TBRA_LOCUS5911</name>
</gene>
<dbReference type="AlphaFoldDB" id="A0A6H5I7S9"/>